<dbReference type="InterPro" id="IPR006076">
    <property type="entry name" value="FAD-dep_OxRdtase"/>
</dbReference>
<dbReference type="SUPFAM" id="SSF51905">
    <property type="entry name" value="FAD/NAD(P)-binding domain"/>
    <property type="match status" value="1"/>
</dbReference>
<dbReference type="Gene3D" id="3.50.50.60">
    <property type="entry name" value="FAD/NAD(P)-binding domain"/>
    <property type="match status" value="1"/>
</dbReference>
<dbReference type="Gene3D" id="3.30.9.10">
    <property type="entry name" value="D-Amino Acid Oxidase, subunit A, domain 2"/>
    <property type="match status" value="1"/>
</dbReference>
<organism evidence="2 3">
    <name type="scientific">Nocardioides islandensis</name>
    <dbReference type="NCBI Taxonomy" id="433663"/>
    <lineage>
        <taxon>Bacteria</taxon>
        <taxon>Bacillati</taxon>
        <taxon>Actinomycetota</taxon>
        <taxon>Actinomycetes</taxon>
        <taxon>Propionibacteriales</taxon>
        <taxon>Nocardioidaceae</taxon>
        <taxon>Nocardioides</taxon>
    </lineage>
</organism>
<accession>A0A930VCZ6</accession>
<comment type="caution">
    <text evidence="2">The sequence shown here is derived from an EMBL/GenBank/DDBJ whole genome shotgun (WGS) entry which is preliminary data.</text>
</comment>
<feature type="domain" description="FAD dependent oxidoreductase" evidence="1">
    <location>
        <begin position="4"/>
        <end position="339"/>
    </location>
</feature>
<dbReference type="RefSeq" id="WP_194704935.1">
    <property type="nucleotide sequence ID" value="NZ_JADKPN010000001.1"/>
</dbReference>
<dbReference type="AlphaFoldDB" id="A0A930VCZ6"/>
<sequence length="409" mass="43850">MTRVGVLGGGLQGCCIALELASRGAHVVLVDENPDLLTRTAVANEGKVHLGYMYAADPSLRTARTMLSGALAFAPFLRRHLGGDLDLATSSPAAYVVHRDSQHGVEQVAAYLDAVHGLVADAARVPGATYLGGAVTAPLRRWTEAEIEACFDPAEAVGVFDSPEVAVDPLALASILRRRITEEPLVEVRTGHRVEAVKRTADERFEVTGFLVGQPGEEWDEPFDQVVNALWGGRLAVDETLGLRPGRPWLHRLKYGVSVRWPASAPAPPSATVVSGPFGEVVRYPDDTVYLTWYPACLRGYSGEVSPPTSWETHPTGDVRDDIVRGTVRGLAQLVPDLAALGDEHLADATVKGGVIVAWGETDIDDPLSELHHRFAIGVTSEDGYHSVDPGKLTMAPLFAQHCADRVVA</sequence>
<dbReference type="Pfam" id="PF01266">
    <property type="entry name" value="DAO"/>
    <property type="match status" value="1"/>
</dbReference>
<gene>
    <name evidence="2" type="ORF">ISU07_01260</name>
</gene>
<proteinExistence type="predicted"/>
<dbReference type="Proteomes" id="UP000640489">
    <property type="component" value="Unassembled WGS sequence"/>
</dbReference>
<name>A0A930VCZ6_9ACTN</name>
<dbReference type="InterPro" id="IPR036188">
    <property type="entry name" value="FAD/NAD-bd_sf"/>
</dbReference>
<reference evidence="2" key="1">
    <citation type="submission" date="2020-11" db="EMBL/GenBank/DDBJ databases">
        <title>Nocardioides sp. nov., isolated from Soil of Cynanchum wilfordii Hemsley rhizosphere.</title>
        <authorList>
            <person name="Lee J.-S."/>
            <person name="Suh M.K."/>
            <person name="Kim J.-S."/>
        </authorList>
    </citation>
    <scope>NUCLEOTIDE SEQUENCE</scope>
    <source>
        <strain evidence="2">KCTC 19275</strain>
    </source>
</reference>
<dbReference type="EMBL" id="JADKPN010000001">
    <property type="protein sequence ID" value="MBF4761740.1"/>
    <property type="molecule type" value="Genomic_DNA"/>
</dbReference>
<evidence type="ECO:0000259" key="1">
    <source>
        <dbReference type="Pfam" id="PF01266"/>
    </source>
</evidence>
<evidence type="ECO:0000313" key="3">
    <source>
        <dbReference type="Proteomes" id="UP000640489"/>
    </source>
</evidence>
<keyword evidence="3" id="KW-1185">Reference proteome</keyword>
<evidence type="ECO:0000313" key="2">
    <source>
        <dbReference type="EMBL" id="MBF4761740.1"/>
    </source>
</evidence>
<protein>
    <submittedName>
        <fullName evidence="2">FAD-binding oxidoreductase</fullName>
    </submittedName>
</protein>